<sequence length="294" mass="33514">MSVVIPHYNNHDALSRALQSVLQQSFEVSEILVVDDCSLDQLKLDEVCGGFDTDKIKLLKHEVNRNGSAARNTGILASSGDYIALLDCDDFWMPNYIGTCIENIQALKCDGLYANLNVWHDVEGNQKTKYSSRDMSKGETPTEFILGSGFAQTSSFFLSAHSAKAVLFDEQLRRHQDYDFFIRYSNQFEFKHHDIDDVATLWEINQPRNVNFESCIVFYEKHKDDLTGLTRSNYLLKMLYATHYNNADPKYSNYYKQELSLPKEGLSKAFLLSKLPAAAWKFVVTLQAKRKSGA</sequence>
<evidence type="ECO:0000313" key="3">
    <source>
        <dbReference type="Proteomes" id="UP000076486"/>
    </source>
</evidence>
<dbReference type="CDD" id="cd00761">
    <property type="entry name" value="Glyco_tranf_GTA_type"/>
    <property type="match status" value="1"/>
</dbReference>
<dbReference type="InterPro" id="IPR029044">
    <property type="entry name" value="Nucleotide-diphossugar_trans"/>
</dbReference>
<comment type="caution">
    <text evidence="2">The sequence shown here is derived from an EMBL/GenBank/DDBJ whole genome shotgun (WGS) entry which is preliminary data.</text>
</comment>
<organism evidence="2 3">
    <name type="scientific">Pseudoalteromonas luteoviolacea CPMOR-1</name>
    <dbReference type="NCBI Taxonomy" id="1365248"/>
    <lineage>
        <taxon>Bacteria</taxon>
        <taxon>Pseudomonadati</taxon>
        <taxon>Pseudomonadota</taxon>
        <taxon>Gammaproteobacteria</taxon>
        <taxon>Alteromonadales</taxon>
        <taxon>Pseudoalteromonadaceae</taxon>
        <taxon>Pseudoalteromonas</taxon>
    </lineage>
</organism>
<dbReference type="PANTHER" id="PTHR43685">
    <property type="entry name" value="GLYCOSYLTRANSFERASE"/>
    <property type="match status" value="1"/>
</dbReference>
<dbReference type="PANTHER" id="PTHR43685:SF2">
    <property type="entry name" value="GLYCOSYLTRANSFERASE 2-LIKE DOMAIN-CONTAINING PROTEIN"/>
    <property type="match status" value="1"/>
</dbReference>
<dbReference type="PATRIC" id="fig|1365248.3.peg.5087"/>
<proteinExistence type="predicted"/>
<gene>
    <name evidence="2" type="ORF">N473_05580</name>
</gene>
<feature type="domain" description="Glycosyltransferase 2-like" evidence="1">
    <location>
        <begin position="2"/>
        <end position="139"/>
    </location>
</feature>
<dbReference type="InterPro" id="IPR050834">
    <property type="entry name" value="Glycosyltransf_2"/>
</dbReference>
<evidence type="ECO:0000313" key="2">
    <source>
        <dbReference type="EMBL" id="KZN58213.1"/>
    </source>
</evidence>
<dbReference type="AlphaFoldDB" id="A0A167HJV1"/>
<dbReference type="EMBL" id="AUYC01000084">
    <property type="protein sequence ID" value="KZN58213.1"/>
    <property type="molecule type" value="Genomic_DNA"/>
</dbReference>
<evidence type="ECO:0000259" key="1">
    <source>
        <dbReference type="Pfam" id="PF00535"/>
    </source>
</evidence>
<dbReference type="Proteomes" id="UP000076486">
    <property type="component" value="Unassembled WGS sequence"/>
</dbReference>
<dbReference type="Gene3D" id="3.90.550.10">
    <property type="entry name" value="Spore Coat Polysaccharide Biosynthesis Protein SpsA, Chain A"/>
    <property type="match status" value="1"/>
</dbReference>
<name>A0A167HJV1_9GAMM</name>
<reference evidence="2 3" key="1">
    <citation type="submission" date="2013-07" db="EMBL/GenBank/DDBJ databases">
        <title>Comparative Genomic and Metabolomic Analysis of Twelve Strains of Pseudoalteromonas luteoviolacea.</title>
        <authorList>
            <person name="Vynne N.G."/>
            <person name="Mansson M."/>
            <person name="Gram L."/>
        </authorList>
    </citation>
    <scope>NUCLEOTIDE SEQUENCE [LARGE SCALE GENOMIC DNA]</scope>
    <source>
        <strain evidence="2 3">CPMOR-1</strain>
    </source>
</reference>
<dbReference type="Pfam" id="PF00535">
    <property type="entry name" value="Glycos_transf_2"/>
    <property type="match status" value="1"/>
</dbReference>
<protein>
    <recommendedName>
        <fullName evidence="1">Glycosyltransferase 2-like domain-containing protein</fullName>
    </recommendedName>
</protein>
<accession>A0A167HJV1</accession>
<dbReference type="SUPFAM" id="SSF53448">
    <property type="entry name" value="Nucleotide-diphospho-sugar transferases"/>
    <property type="match status" value="1"/>
</dbReference>
<dbReference type="InterPro" id="IPR001173">
    <property type="entry name" value="Glyco_trans_2-like"/>
</dbReference>